<evidence type="ECO:0000313" key="9">
    <source>
        <dbReference type="EMBL" id="SVA88432.1"/>
    </source>
</evidence>
<dbReference type="GO" id="GO:0051539">
    <property type="term" value="F:4 iron, 4 sulfur cluster binding"/>
    <property type="evidence" value="ECO:0007669"/>
    <property type="project" value="UniProtKB-KW"/>
</dbReference>
<dbReference type="PANTHER" id="PTHR43742">
    <property type="entry name" value="TRIMETHYLAMINE-N-OXIDE REDUCTASE"/>
    <property type="match status" value="1"/>
</dbReference>
<keyword evidence="7" id="KW-0411">Iron-sulfur</keyword>
<dbReference type="AlphaFoldDB" id="A0A381ZHX8"/>
<keyword evidence="1" id="KW-0004">4Fe-4S</keyword>
<evidence type="ECO:0000256" key="3">
    <source>
        <dbReference type="ARBA" id="ARBA00022723"/>
    </source>
</evidence>
<feature type="non-terminal residue" evidence="9">
    <location>
        <position position="1"/>
    </location>
</feature>
<dbReference type="SUPFAM" id="SSF53706">
    <property type="entry name" value="Formate dehydrogenase/DMSO reductase, domains 1-3"/>
    <property type="match status" value="1"/>
</dbReference>
<dbReference type="SMART" id="SM00926">
    <property type="entry name" value="Molybdop_Fe4S4"/>
    <property type="match status" value="1"/>
</dbReference>
<evidence type="ECO:0000256" key="1">
    <source>
        <dbReference type="ARBA" id="ARBA00022485"/>
    </source>
</evidence>
<dbReference type="PROSITE" id="PS51669">
    <property type="entry name" value="4FE4S_MOW_BIS_MGD"/>
    <property type="match status" value="1"/>
</dbReference>
<keyword evidence="5" id="KW-0560">Oxidoreductase</keyword>
<dbReference type="InterPro" id="IPR050612">
    <property type="entry name" value="Prok_Mopterin_Oxidored"/>
</dbReference>
<dbReference type="InterPro" id="IPR006963">
    <property type="entry name" value="Mopterin_OxRdtase_4Fe-4S_dom"/>
</dbReference>
<evidence type="ECO:0000256" key="4">
    <source>
        <dbReference type="ARBA" id="ARBA00022729"/>
    </source>
</evidence>
<evidence type="ECO:0000256" key="2">
    <source>
        <dbReference type="ARBA" id="ARBA00022505"/>
    </source>
</evidence>
<evidence type="ECO:0000256" key="6">
    <source>
        <dbReference type="ARBA" id="ARBA00023004"/>
    </source>
</evidence>
<dbReference type="Gene3D" id="2.20.25.90">
    <property type="entry name" value="ADC-like domains"/>
    <property type="match status" value="1"/>
</dbReference>
<dbReference type="PANTHER" id="PTHR43742:SF9">
    <property type="entry name" value="TETRATHIONATE REDUCTASE SUBUNIT A"/>
    <property type="match status" value="1"/>
</dbReference>
<name>A0A381ZHX8_9ZZZZ</name>
<gene>
    <name evidence="9" type="ORF">METZ01_LOCUS141286</name>
</gene>
<proteinExistence type="predicted"/>
<dbReference type="Gene3D" id="3.40.50.740">
    <property type="match status" value="1"/>
</dbReference>
<evidence type="ECO:0000256" key="7">
    <source>
        <dbReference type="ARBA" id="ARBA00023014"/>
    </source>
</evidence>
<accession>A0A381ZHX8</accession>
<dbReference type="Gene3D" id="3.40.228.10">
    <property type="entry name" value="Dimethylsulfoxide Reductase, domain 2"/>
    <property type="match status" value="1"/>
</dbReference>
<sequence length="380" mass="41137">VLLDACAPPGSEQIIPLLIPEERFVPGVEEFHAATCFECPGGCGLLARKIDGRLVKVEGNPAHPISKGGSCARGQALPQAMYHPDRLQSPLVREGERGKGRWTEISWDDALERLVTELIPLRTESSGLAFLTGQLRGHRWELVRRFLAAFGGAHHWLHEPFGDDLVRRASELTLGIEAFPTHDVEHANYVLTFGAALVEASRSPVRFGRGFGHLRRGRPGQRGKLVAIGPHLSVTAAHADEWLPARPGTDASLVLGIAHTLIRDELYDKAFVDERTEGFEAFRERVLEAFAPETVSVATGVPAEQIERIAREMAEYGPAIAIAGDAAVTGPNGLATAVAVTHLNALVGAFGREGGIHFDPAPPFAPYPVLDEPFVLREPT</sequence>
<keyword evidence="4" id="KW-0732">Signal</keyword>
<keyword evidence="3" id="KW-0479">Metal-binding</keyword>
<dbReference type="Pfam" id="PF00384">
    <property type="entry name" value="Molybdopterin"/>
    <property type="match status" value="1"/>
</dbReference>
<feature type="domain" description="4Fe-4S Mo/W bis-MGD-type" evidence="8">
    <location>
        <begin position="29"/>
        <end position="85"/>
    </location>
</feature>
<feature type="non-terminal residue" evidence="9">
    <location>
        <position position="380"/>
    </location>
</feature>
<reference evidence="9" key="1">
    <citation type="submission" date="2018-05" db="EMBL/GenBank/DDBJ databases">
        <authorList>
            <person name="Lanie J.A."/>
            <person name="Ng W.-L."/>
            <person name="Kazmierczak K.M."/>
            <person name="Andrzejewski T.M."/>
            <person name="Davidsen T.M."/>
            <person name="Wayne K.J."/>
            <person name="Tettelin H."/>
            <person name="Glass J.I."/>
            <person name="Rusch D."/>
            <person name="Podicherti R."/>
            <person name="Tsui H.-C.T."/>
            <person name="Winkler M.E."/>
        </authorList>
    </citation>
    <scope>NUCLEOTIDE SEQUENCE</scope>
</reference>
<keyword evidence="2" id="KW-0500">Molybdenum</keyword>
<organism evidence="9">
    <name type="scientific">marine metagenome</name>
    <dbReference type="NCBI Taxonomy" id="408172"/>
    <lineage>
        <taxon>unclassified sequences</taxon>
        <taxon>metagenomes</taxon>
        <taxon>ecological metagenomes</taxon>
    </lineage>
</organism>
<dbReference type="Pfam" id="PF04879">
    <property type="entry name" value="Molybdop_Fe4S4"/>
    <property type="match status" value="1"/>
</dbReference>
<evidence type="ECO:0000256" key="5">
    <source>
        <dbReference type="ARBA" id="ARBA00023002"/>
    </source>
</evidence>
<dbReference type="GO" id="GO:0046872">
    <property type="term" value="F:metal ion binding"/>
    <property type="evidence" value="ECO:0007669"/>
    <property type="project" value="UniProtKB-KW"/>
</dbReference>
<protein>
    <recommendedName>
        <fullName evidence="8">4Fe-4S Mo/W bis-MGD-type domain-containing protein</fullName>
    </recommendedName>
</protein>
<dbReference type="GO" id="GO:0016491">
    <property type="term" value="F:oxidoreductase activity"/>
    <property type="evidence" value="ECO:0007669"/>
    <property type="project" value="UniProtKB-KW"/>
</dbReference>
<keyword evidence="6" id="KW-0408">Iron</keyword>
<dbReference type="InterPro" id="IPR006656">
    <property type="entry name" value="Mopterin_OxRdtase"/>
</dbReference>
<dbReference type="EMBL" id="UINC01021260">
    <property type="protein sequence ID" value="SVA88432.1"/>
    <property type="molecule type" value="Genomic_DNA"/>
</dbReference>
<evidence type="ECO:0000259" key="8">
    <source>
        <dbReference type="PROSITE" id="PS51669"/>
    </source>
</evidence>